<sequence length="372" mass="42396">MQELSGFKAFFIFIGSLLISFSITLFLRYFGKIDHIGIHFRKMQRGNKARFFEKYLSFITGLILIPTILNFINGQDINFSNGNKYKIFDDDTYSQDLTNGSQGGTNLLSLILGGFLMGVGTKMTKGSTLNHAIIGIPKMQKQSIVIVLLSIEVAVLVSTFKSYIPFLSMNNLKFSDFFQQIMHYLCWILFLFMQFTCFYLTHQTFMWFYKLQYILNYIFGAVLGIGLTLCGFCSPSLFRSSLAVGDQWNSTVTLSLISTVVFNSISFNLYLDDETPKFERILGDLKQPNREEKNIFNKRLLFGAAIMGSGLGLSGLQPMTALINLFTCFHVIVIWLATFASGQTFYQIIKTLLGRIRNQNECGEFLIHPYQR</sequence>
<feature type="transmembrane region" description="Helical" evidence="1">
    <location>
        <begin position="300"/>
        <end position="316"/>
    </location>
</feature>
<keyword evidence="1" id="KW-0812">Transmembrane</keyword>
<feature type="transmembrane region" description="Helical" evidence="1">
    <location>
        <begin position="51"/>
        <end position="72"/>
    </location>
</feature>
<dbReference type="EMBL" id="CCKQ01014368">
    <property type="protein sequence ID" value="CDW86123.1"/>
    <property type="molecule type" value="Genomic_DNA"/>
</dbReference>
<feature type="transmembrane region" description="Helical" evidence="1">
    <location>
        <begin position="322"/>
        <end position="349"/>
    </location>
</feature>
<dbReference type="InterPro" id="IPR046513">
    <property type="entry name" value="DUF6691"/>
</dbReference>
<dbReference type="InParanoid" id="A0A078AZ84"/>
<dbReference type="AlphaFoldDB" id="A0A078AZ84"/>
<organism evidence="2 3">
    <name type="scientific">Stylonychia lemnae</name>
    <name type="common">Ciliate</name>
    <dbReference type="NCBI Taxonomy" id="5949"/>
    <lineage>
        <taxon>Eukaryota</taxon>
        <taxon>Sar</taxon>
        <taxon>Alveolata</taxon>
        <taxon>Ciliophora</taxon>
        <taxon>Intramacronucleata</taxon>
        <taxon>Spirotrichea</taxon>
        <taxon>Stichotrichia</taxon>
        <taxon>Sporadotrichida</taxon>
        <taxon>Oxytrichidae</taxon>
        <taxon>Stylonychinae</taxon>
        <taxon>Stylonychia</taxon>
    </lineage>
</organism>
<keyword evidence="3" id="KW-1185">Reference proteome</keyword>
<accession>A0A078AZ84</accession>
<gene>
    <name evidence="2" type="primary">Contig12650.g13499</name>
    <name evidence="2" type="ORF">STYLEM_15214</name>
</gene>
<keyword evidence="1" id="KW-0472">Membrane</keyword>
<keyword evidence="1" id="KW-1133">Transmembrane helix</keyword>
<evidence type="ECO:0008006" key="4">
    <source>
        <dbReference type="Google" id="ProtNLM"/>
    </source>
</evidence>
<evidence type="ECO:0000313" key="3">
    <source>
        <dbReference type="Proteomes" id="UP000039865"/>
    </source>
</evidence>
<evidence type="ECO:0000256" key="1">
    <source>
        <dbReference type="SAM" id="Phobius"/>
    </source>
</evidence>
<feature type="transmembrane region" description="Helical" evidence="1">
    <location>
        <begin position="6"/>
        <end position="30"/>
    </location>
</feature>
<feature type="transmembrane region" description="Helical" evidence="1">
    <location>
        <begin position="213"/>
        <end position="238"/>
    </location>
</feature>
<dbReference type="Proteomes" id="UP000039865">
    <property type="component" value="Unassembled WGS sequence"/>
</dbReference>
<dbReference type="Pfam" id="PF20398">
    <property type="entry name" value="DUF6691"/>
    <property type="match status" value="1"/>
</dbReference>
<feature type="transmembrane region" description="Helical" evidence="1">
    <location>
        <begin position="181"/>
        <end position="201"/>
    </location>
</feature>
<evidence type="ECO:0000313" key="2">
    <source>
        <dbReference type="EMBL" id="CDW86123.1"/>
    </source>
</evidence>
<feature type="transmembrane region" description="Helical" evidence="1">
    <location>
        <begin position="142"/>
        <end position="161"/>
    </location>
</feature>
<name>A0A078AZ84_STYLE</name>
<feature type="transmembrane region" description="Helical" evidence="1">
    <location>
        <begin position="103"/>
        <end position="121"/>
    </location>
</feature>
<reference evidence="2 3" key="1">
    <citation type="submission" date="2014-06" db="EMBL/GenBank/DDBJ databases">
        <authorList>
            <person name="Swart Estienne"/>
        </authorList>
    </citation>
    <scope>NUCLEOTIDE SEQUENCE [LARGE SCALE GENOMIC DNA]</scope>
    <source>
        <strain evidence="2 3">130c</strain>
    </source>
</reference>
<feature type="transmembrane region" description="Helical" evidence="1">
    <location>
        <begin position="250"/>
        <end position="271"/>
    </location>
</feature>
<protein>
    <recommendedName>
        <fullName evidence="4">Sulphur transport domain-containing protein</fullName>
    </recommendedName>
</protein>
<proteinExistence type="predicted"/>